<name>A0ACC1DH11_9NEOP</name>
<reference evidence="1 2" key="1">
    <citation type="journal article" date="2021" name="Front. Genet.">
        <title>Chromosome-Level Genome Assembly Reveals Significant Gene Expansion in the Toll and IMD Signaling Pathways of Dendrolimus kikuchii.</title>
        <authorList>
            <person name="Zhou J."/>
            <person name="Wu P."/>
            <person name="Xiong Z."/>
            <person name="Liu N."/>
            <person name="Zhao N."/>
            <person name="Ji M."/>
            <person name="Qiu Y."/>
            <person name="Yang B."/>
        </authorList>
    </citation>
    <scope>NUCLEOTIDE SEQUENCE [LARGE SCALE GENOMIC DNA]</scope>
    <source>
        <strain evidence="1">Ann1</strain>
    </source>
</reference>
<evidence type="ECO:0000313" key="1">
    <source>
        <dbReference type="EMBL" id="KAJ0183244.1"/>
    </source>
</evidence>
<protein>
    <submittedName>
        <fullName evidence="1">Uncharacterized protein</fullName>
    </submittedName>
</protein>
<comment type="caution">
    <text evidence="1">The sequence shown here is derived from an EMBL/GenBank/DDBJ whole genome shotgun (WGS) entry which is preliminary data.</text>
</comment>
<accession>A0ACC1DH11</accession>
<sequence>MEDKIIMIDSFALEALAGQIKFMKMSLVGTDGQELLCRPYQAELEEIAIQKNTIIHLPTGSGKTIIAVRLIQRFRHEITKPWGEGGKRTFFLVNTVPLVIQQKKTIENYVHAAIGAYSSEDRVDYWDLNKWNEELSKHEIFVMTSQILADMFTHAYIRVEDINLLIFDECHHAVDDHPMHQVMTHFEGCPSHKQPRILGLTATLLNANVTVNQIEKKLKTLETTFHATIATVNELGEVLNFSTNPHEFLQEYRISPTPNIARIVIQKLNTLQDIVMAIKIPKTTGNHEIRLKPGQRDITTDPNKIVKEVNNMIVSMITFITEFGIYGGTIAILAYTILLEMLKRKALTKEEELLYKIVITKCIETRMMLLKAMEKDKGFEKITKHSSEKVLQLLNILKEYNPSVINAPGALLKMNRKRNPLCGIIFTRQRFTAKILYNLLKDVKECNPEFDFLKHDFIMGFNINPFKNTREQYFAKKSSQKALLKFKNQELNCLISTSVIEEGVDIPQCSLVLQYDAPADYRSYIQSKGRARSAESSFIILISLTEKPKFVSRYFEYQRIEKNIQSMLVGNTGERAAPTLEEIQEELYESDDVPPFVTPSGCRLSSLSAVRLLCRYCNTLNQDRFTTITPIWLQEKVRMRPSLQEHNVITVVMPLDCPVKEEVKGIPLLDLKSAKRSAALNVCKRLFEEGELHPITLLPNKFGHVDFEDDNVQDCFPNWKNESAENLDVLKIGTKKCVRRHKIQFPSYLKSTPSSNKQNYYLHLIQVKPAFPEPSDSRDKTLYDLIQNNEGYGFLTPKPLPKLCNFPIYVKVGEVMVTIKINYATVPLDEALFNLVKSFHYFIFDQVLDIAKKFLVFEGFVNCMYVVPVIVDKFDHNDYDINWDLMQTYTYIEPAIKPPNQIHKSMLVTQERYQNHVVTPWYRGSIPPDRYIVSKVLEHMTPRSYLDPVVCRTFIEYYETNHNLQLVDQNQPLLEVVRITSGMNCILPRAATLKHLTDKQKKLISQSQDGDRLKGFQEIFIPELCVKYEFPGLLWYKAMMLPTILHRVHMLLVAQELLTEIATSTKYGEACLRKGEEWMPVVSHENISLKSLLSEVEIPSSADFEDGNHVGTSSTTPKIVTMKDSLYKLQQQNLNKEYPWEESAEPMDVERNLKEATIMDIACYDEFISAPMTVSTNVIMSPKRVANTIAAIKAPPVKLVSKLAVLNKKPVGRGPELRDVLSALTTINSSDNFNLERLESLGDSFLKYASSVYLFHKFPKMNEGQLTNIKCRLVSNRNLYYAGERINLPGRMKVKPFIPRDEFLVPGFFSNKSCIRPTFLIGVQFPQKEILSGQLSKASFDSVQRKLTDCNSTAEIEFEGQAQNVMQGYIHAQAVSDKTVADCVEAIIGTYLLNGGPLAAVKVLEWFKIIPAKDNLAELLYKSADTPIAAKKATEEEINLILNYGRDDIERILNYKFKDMSLLLEAMSHPSYSRNRITRSYERLEFVGDAILDFLITTHIFENNPNLKPGEITDLRSALVNNTTFAAYTVKLGLHKLMCSNFDRALFDAIGKFVVHQTERNHEILEDIVYLVDQRECQIAEYIDVPKVLSDIFESLVGAMYLDCGGKLDVVWNVVYAIMREEIFAFSARIPRQPAAVLHENIHASPSFGTPKEMENELNKVLMPVTFTKDGQRTTVYGVGRNKSQAKRAAAKLALKILAI</sequence>
<keyword evidence="2" id="KW-1185">Reference proteome</keyword>
<proteinExistence type="predicted"/>
<dbReference type="EMBL" id="CM034388">
    <property type="protein sequence ID" value="KAJ0183244.1"/>
    <property type="molecule type" value="Genomic_DNA"/>
</dbReference>
<dbReference type="Proteomes" id="UP000824533">
    <property type="component" value="Linkage Group LG02"/>
</dbReference>
<gene>
    <name evidence="1" type="ORF">K1T71_001220</name>
</gene>
<evidence type="ECO:0000313" key="2">
    <source>
        <dbReference type="Proteomes" id="UP000824533"/>
    </source>
</evidence>
<organism evidence="1 2">
    <name type="scientific">Dendrolimus kikuchii</name>
    <dbReference type="NCBI Taxonomy" id="765133"/>
    <lineage>
        <taxon>Eukaryota</taxon>
        <taxon>Metazoa</taxon>
        <taxon>Ecdysozoa</taxon>
        <taxon>Arthropoda</taxon>
        <taxon>Hexapoda</taxon>
        <taxon>Insecta</taxon>
        <taxon>Pterygota</taxon>
        <taxon>Neoptera</taxon>
        <taxon>Endopterygota</taxon>
        <taxon>Lepidoptera</taxon>
        <taxon>Glossata</taxon>
        <taxon>Ditrysia</taxon>
        <taxon>Bombycoidea</taxon>
        <taxon>Lasiocampidae</taxon>
        <taxon>Dendrolimus</taxon>
    </lineage>
</organism>